<evidence type="ECO:0000256" key="3">
    <source>
        <dbReference type="ARBA" id="ARBA00022679"/>
    </source>
</evidence>
<feature type="domain" description="Poly-beta-hydroxybutyrate polymerase N-terminal" evidence="5">
    <location>
        <begin position="33"/>
        <end position="199"/>
    </location>
</feature>
<keyword evidence="4" id="KW-0012">Acyltransferase</keyword>
<dbReference type="RefSeq" id="WP_109060182.1">
    <property type="nucleotide sequence ID" value="NZ_QETA01000001.1"/>
</dbReference>
<name>A0A2V1K3H9_9BURK</name>
<dbReference type="PANTHER" id="PTHR36837:SF5">
    <property type="entry name" value="POLY-3-HYDROXYBUTYRATE SYNTHASE"/>
    <property type="match status" value="1"/>
</dbReference>
<evidence type="ECO:0000259" key="5">
    <source>
        <dbReference type="Pfam" id="PF07167"/>
    </source>
</evidence>
<comment type="subcellular location">
    <subcellularLocation>
        <location evidence="1">Cytoplasm</location>
    </subcellularLocation>
</comment>
<dbReference type="InterPro" id="IPR029058">
    <property type="entry name" value="AB_hydrolase_fold"/>
</dbReference>
<reference evidence="7" key="1">
    <citation type="submission" date="2018-05" db="EMBL/GenBank/DDBJ databases">
        <authorList>
            <person name="Li Y."/>
        </authorList>
    </citation>
    <scope>NUCLEOTIDE SEQUENCE [LARGE SCALE GENOMIC DNA]</scope>
    <source>
        <strain evidence="7">3d-2-2</strain>
    </source>
</reference>
<accession>A0A2V1K3H9</accession>
<evidence type="ECO:0000256" key="4">
    <source>
        <dbReference type="ARBA" id="ARBA00023315"/>
    </source>
</evidence>
<evidence type="ECO:0000256" key="2">
    <source>
        <dbReference type="ARBA" id="ARBA00022490"/>
    </source>
</evidence>
<sequence length="529" mass="59013">MDPAVLQAIQDEFLQEWGGLMDAARQGALPALKDRRFAAEAWQQSQPHLLLAHLYLLSTRTLKRMADAADLGESTRQRLHFALMQWTDALAPSNFLALNPDALQSMIDSKGASLQAGLTNFLQDVGRRRISQTDESQFEVGGNVATTPGQIVYENRFFQLIQYAPQTDKVYERPLLFVPPCINKYYILDLQQHNSLVRHAVEQGHRLFLVSWRNPLPEDQDLLSATWDDYIEQGVLEAIRVVSDITAQPRINILGFCVGGTLLASALALAKTRGQDLAESITLLTTMLDFSDTGILDVFVDETHTRLREQTIGQGGLLSAQELATTFSFLRPNELVWNYVVGNYLKGESPKAFDLLYWNSDSTNLPGPFFTWYFRNTYLENNLCQPGRLSVGGQPQDLRLLDMPAYVFGSREDHIVPWKTAYLNTGILQGPIRFVLGASGHIAGVINPAASNKRSYWAEEGTAEPGSLPQQADDWFAGAAEHPGSWWPDWMNWLSGYAGKQVAAKKRLGSSAYPPIEPAPGRYVKVRAV</sequence>
<evidence type="ECO:0000313" key="7">
    <source>
        <dbReference type="Proteomes" id="UP000245212"/>
    </source>
</evidence>
<dbReference type="AlphaFoldDB" id="A0A2V1K3H9"/>
<evidence type="ECO:0000256" key="1">
    <source>
        <dbReference type="ARBA" id="ARBA00004496"/>
    </source>
</evidence>
<dbReference type="GO" id="GO:0042619">
    <property type="term" value="P:poly-hydroxybutyrate biosynthetic process"/>
    <property type="evidence" value="ECO:0007669"/>
    <property type="project" value="InterPro"/>
</dbReference>
<dbReference type="EMBL" id="QETA01000001">
    <property type="protein sequence ID" value="PWF24778.1"/>
    <property type="molecule type" value="Genomic_DNA"/>
</dbReference>
<dbReference type="InterPro" id="IPR051321">
    <property type="entry name" value="PHA/PHB_synthase"/>
</dbReference>
<dbReference type="Proteomes" id="UP000245212">
    <property type="component" value="Unassembled WGS sequence"/>
</dbReference>
<keyword evidence="2" id="KW-0963">Cytoplasm</keyword>
<evidence type="ECO:0000313" key="6">
    <source>
        <dbReference type="EMBL" id="PWF24778.1"/>
    </source>
</evidence>
<dbReference type="PANTHER" id="PTHR36837">
    <property type="entry name" value="POLY(3-HYDROXYALKANOATE) POLYMERASE SUBUNIT PHAC"/>
    <property type="match status" value="1"/>
</dbReference>
<comment type="caution">
    <text evidence="6">The sequence shown here is derived from an EMBL/GenBank/DDBJ whole genome shotgun (WGS) entry which is preliminary data.</text>
</comment>
<gene>
    <name evidence="6" type="ORF">DD235_00885</name>
</gene>
<organism evidence="6 7">
    <name type="scientific">Corticimicrobacter populi</name>
    <dbReference type="NCBI Taxonomy" id="2175229"/>
    <lineage>
        <taxon>Bacteria</taxon>
        <taxon>Pseudomonadati</taxon>
        <taxon>Pseudomonadota</taxon>
        <taxon>Betaproteobacteria</taxon>
        <taxon>Burkholderiales</taxon>
        <taxon>Alcaligenaceae</taxon>
        <taxon>Corticimicrobacter</taxon>
    </lineage>
</organism>
<proteinExistence type="predicted"/>
<dbReference type="InterPro" id="IPR010963">
    <property type="entry name" value="PHA_synth_I"/>
</dbReference>
<dbReference type="SUPFAM" id="SSF53474">
    <property type="entry name" value="alpha/beta-Hydrolases"/>
    <property type="match status" value="1"/>
</dbReference>
<dbReference type="Gene3D" id="3.40.50.1820">
    <property type="entry name" value="alpha/beta hydrolase"/>
    <property type="match status" value="1"/>
</dbReference>
<keyword evidence="3" id="KW-0808">Transferase</keyword>
<dbReference type="NCBIfam" id="TIGR01838">
    <property type="entry name" value="PHA_synth_I"/>
    <property type="match status" value="1"/>
</dbReference>
<protein>
    <submittedName>
        <fullName evidence="6">Class I poly(R)-hydroxyalkanoic acid synthase</fullName>
    </submittedName>
</protein>
<dbReference type="GO" id="GO:0005737">
    <property type="term" value="C:cytoplasm"/>
    <property type="evidence" value="ECO:0007669"/>
    <property type="project" value="UniProtKB-SubCell"/>
</dbReference>
<dbReference type="InterPro" id="IPR010941">
    <property type="entry name" value="PhaC_N"/>
</dbReference>
<dbReference type="GO" id="GO:0016746">
    <property type="term" value="F:acyltransferase activity"/>
    <property type="evidence" value="ECO:0007669"/>
    <property type="project" value="UniProtKB-KW"/>
</dbReference>
<keyword evidence="7" id="KW-1185">Reference proteome</keyword>
<dbReference type="Pfam" id="PF07167">
    <property type="entry name" value="PhaC_N"/>
    <property type="match status" value="1"/>
</dbReference>